<proteinExistence type="predicted"/>
<name>A0ABX1F3G4_9PROT</name>
<sequence length="118" mass="12436">MDENTAIEALGALAQETRLRTFRLLMACGPEGLPAGEVARRLGTPSNTMSTHLAILTRAGLLRARREGRVVCYAVEIAGIRALMGFLVEACCGGQPAACAPLLDTLLPLECGAREGRA</sequence>
<dbReference type="Pfam" id="PF12840">
    <property type="entry name" value="HTH_20"/>
    <property type="match status" value="1"/>
</dbReference>
<accession>A0ABX1F3G4</accession>
<dbReference type="PANTHER" id="PTHR43132:SF2">
    <property type="entry name" value="ARSENICAL RESISTANCE OPERON REPRESSOR ARSR-RELATED"/>
    <property type="match status" value="1"/>
</dbReference>
<feature type="domain" description="HTH arsR-type" evidence="4">
    <location>
        <begin position="1"/>
        <end position="95"/>
    </location>
</feature>
<dbReference type="InterPro" id="IPR051011">
    <property type="entry name" value="Metal_resp_trans_reg"/>
</dbReference>
<gene>
    <name evidence="5" type="ORF">HB662_19040</name>
</gene>
<dbReference type="PRINTS" id="PR00778">
    <property type="entry name" value="HTHARSR"/>
</dbReference>
<organism evidence="5 6">
    <name type="scientific">Falsiroseomonas frigidaquae</name>
    <dbReference type="NCBI Taxonomy" id="487318"/>
    <lineage>
        <taxon>Bacteria</taxon>
        <taxon>Pseudomonadati</taxon>
        <taxon>Pseudomonadota</taxon>
        <taxon>Alphaproteobacteria</taxon>
        <taxon>Acetobacterales</taxon>
        <taxon>Roseomonadaceae</taxon>
        <taxon>Falsiroseomonas</taxon>
    </lineage>
</organism>
<evidence type="ECO:0000259" key="4">
    <source>
        <dbReference type="PROSITE" id="PS50987"/>
    </source>
</evidence>
<dbReference type="Proteomes" id="UP000765160">
    <property type="component" value="Unassembled WGS sequence"/>
</dbReference>
<keyword evidence="1" id="KW-0805">Transcription regulation</keyword>
<keyword evidence="2" id="KW-0238">DNA-binding</keyword>
<comment type="caution">
    <text evidence="5">The sequence shown here is derived from an EMBL/GenBank/DDBJ whole genome shotgun (WGS) entry which is preliminary data.</text>
</comment>
<dbReference type="InterPro" id="IPR001845">
    <property type="entry name" value="HTH_ArsR_DNA-bd_dom"/>
</dbReference>
<keyword evidence="3" id="KW-0804">Transcription</keyword>
<dbReference type="CDD" id="cd00090">
    <property type="entry name" value="HTH_ARSR"/>
    <property type="match status" value="1"/>
</dbReference>
<dbReference type="SUPFAM" id="SSF46785">
    <property type="entry name" value="Winged helix' DNA-binding domain"/>
    <property type="match status" value="1"/>
</dbReference>
<protein>
    <submittedName>
        <fullName evidence="5">Helix-turn-helix transcriptional regulator</fullName>
    </submittedName>
</protein>
<dbReference type="NCBIfam" id="NF033788">
    <property type="entry name" value="HTH_metalloreg"/>
    <property type="match status" value="1"/>
</dbReference>
<evidence type="ECO:0000313" key="5">
    <source>
        <dbReference type="EMBL" id="NKE46884.1"/>
    </source>
</evidence>
<dbReference type="InterPro" id="IPR036390">
    <property type="entry name" value="WH_DNA-bd_sf"/>
</dbReference>
<dbReference type="PROSITE" id="PS50987">
    <property type="entry name" value="HTH_ARSR_2"/>
    <property type="match status" value="1"/>
</dbReference>
<dbReference type="SMART" id="SM00418">
    <property type="entry name" value="HTH_ARSR"/>
    <property type="match status" value="1"/>
</dbReference>
<dbReference type="RefSeq" id="WP_168051582.1">
    <property type="nucleotide sequence ID" value="NZ_JAATJR010000005.1"/>
</dbReference>
<reference evidence="5 6" key="1">
    <citation type="submission" date="2020-03" db="EMBL/GenBank/DDBJ databases">
        <title>Roseomonas selenitidurans sp. nov. isolated from soil.</title>
        <authorList>
            <person name="Liu H."/>
        </authorList>
    </citation>
    <scope>NUCLEOTIDE SEQUENCE [LARGE SCALE GENOMIC DNA]</scope>
    <source>
        <strain evidence="5 6">JCM 15073</strain>
    </source>
</reference>
<evidence type="ECO:0000313" key="6">
    <source>
        <dbReference type="Proteomes" id="UP000765160"/>
    </source>
</evidence>
<evidence type="ECO:0000256" key="1">
    <source>
        <dbReference type="ARBA" id="ARBA00023015"/>
    </source>
</evidence>
<keyword evidence="6" id="KW-1185">Reference proteome</keyword>
<dbReference type="InterPro" id="IPR011991">
    <property type="entry name" value="ArsR-like_HTH"/>
</dbReference>
<dbReference type="EMBL" id="JAAVTX010000005">
    <property type="protein sequence ID" value="NKE46884.1"/>
    <property type="molecule type" value="Genomic_DNA"/>
</dbReference>
<evidence type="ECO:0000256" key="2">
    <source>
        <dbReference type="ARBA" id="ARBA00023125"/>
    </source>
</evidence>
<dbReference type="Gene3D" id="1.10.10.10">
    <property type="entry name" value="Winged helix-like DNA-binding domain superfamily/Winged helix DNA-binding domain"/>
    <property type="match status" value="1"/>
</dbReference>
<dbReference type="PANTHER" id="PTHR43132">
    <property type="entry name" value="ARSENICAL RESISTANCE OPERON REPRESSOR ARSR-RELATED"/>
    <property type="match status" value="1"/>
</dbReference>
<evidence type="ECO:0000256" key="3">
    <source>
        <dbReference type="ARBA" id="ARBA00023163"/>
    </source>
</evidence>
<dbReference type="InterPro" id="IPR036388">
    <property type="entry name" value="WH-like_DNA-bd_sf"/>
</dbReference>